<comment type="similarity">
    <text evidence="1 3 5">Belongs to the aldehyde dehydrogenase family.</text>
</comment>
<keyword evidence="8" id="KW-1185">Reference proteome</keyword>
<evidence type="ECO:0000256" key="2">
    <source>
        <dbReference type="ARBA" id="ARBA00023002"/>
    </source>
</evidence>
<reference evidence="8" key="1">
    <citation type="submission" date="2024-04" db="EMBL/GenBank/DDBJ databases">
        <authorList>
            <person name="Shaw F."/>
            <person name="Minotto A."/>
        </authorList>
    </citation>
    <scope>NUCLEOTIDE SEQUENCE [LARGE SCALE GENOMIC DNA]</scope>
</reference>
<evidence type="ECO:0000256" key="3">
    <source>
        <dbReference type="PIRNR" id="PIRNR036492"/>
    </source>
</evidence>
<dbReference type="PROSITE" id="PS00687">
    <property type="entry name" value="ALDEHYDE_DEHYDR_GLU"/>
    <property type="match status" value="1"/>
</dbReference>
<dbReference type="PIRSF" id="PIRSF036492">
    <property type="entry name" value="ALDH"/>
    <property type="match status" value="1"/>
</dbReference>
<evidence type="ECO:0000256" key="4">
    <source>
        <dbReference type="PROSITE-ProRule" id="PRU10007"/>
    </source>
</evidence>
<evidence type="ECO:0000313" key="7">
    <source>
        <dbReference type="EMBL" id="CAL1698978.1"/>
    </source>
</evidence>
<dbReference type="Gene3D" id="3.40.309.10">
    <property type="entry name" value="Aldehyde Dehydrogenase, Chain A, domain 2"/>
    <property type="match status" value="1"/>
</dbReference>
<feature type="domain" description="Aldehyde dehydrogenase" evidence="6">
    <location>
        <begin position="21"/>
        <end position="434"/>
    </location>
</feature>
<proteinExistence type="inferred from homology"/>
<dbReference type="Gene3D" id="3.40.605.10">
    <property type="entry name" value="Aldehyde Dehydrogenase, Chain A, domain 1"/>
    <property type="match status" value="1"/>
</dbReference>
<evidence type="ECO:0000256" key="5">
    <source>
        <dbReference type="RuleBase" id="RU003345"/>
    </source>
</evidence>
<dbReference type="PANTHER" id="PTHR43570:SF16">
    <property type="entry name" value="ALDEHYDE DEHYDROGENASE TYPE III, ISOFORM Q"/>
    <property type="match status" value="1"/>
</dbReference>
<evidence type="ECO:0000256" key="1">
    <source>
        <dbReference type="ARBA" id="ARBA00009986"/>
    </source>
</evidence>
<dbReference type="EMBL" id="OZ037954">
    <property type="protein sequence ID" value="CAL1698978.1"/>
    <property type="molecule type" value="Genomic_DNA"/>
</dbReference>
<feature type="active site" evidence="4">
    <location>
        <position position="217"/>
    </location>
</feature>
<gene>
    <name evidence="7" type="ORF">GFSPODELE1_LOCUS2437</name>
</gene>
<dbReference type="InterPro" id="IPR029510">
    <property type="entry name" value="Ald_DH_CS_GLU"/>
</dbReference>
<name>A0ABP1CWA1_9APHY</name>
<dbReference type="PANTHER" id="PTHR43570">
    <property type="entry name" value="ALDEHYDE DEHYDROGENASE"/>
    <property type="match status" value="1"/>
</dbReference>
<dbReference type="SUPFAM" id="SSF53720">
    <property type="entry name" value="ALDH-like"/>
    <property type="match status" value="1"/>
</dbReference>
<keyword evidence="2 3" id="KW-0560">Oxidoreductase</keyword>
<organism evidence="7 8">
    <name type="scientific">Somion occarium</name>
    <dbReference type="NCBI Taxonomy" id="3059160"/>
    <lineage>
        <taxon>Eukaryota</taxon>
        <taxon>Fungi</taxon>
        <taxon>Dikarya</taxon>
        <taxon>Basidiomycota</taxon>
        <taxon>Agaricomycotina</taxon>
        <taxon>Agaricomycetes</taxon>
        <taxon>Polyporales</taxon>
        <taxon>Cerrenaceae</taxon>
        <taxon>Somion</taxon>
    </lineage>
</organism>
<dbReference type="InterPro" id="IPR016161">
    <property type="entry name" value="Ald_DH/histidinol_DH"/>
</dbReference>
<evidence type="ECO:0000259" key="6">
    <source>
        <dbReference type="Pfam" id="PF00171"/>
    </source>
</evidence>
<sequence>MSFNSTPIEEIPVIRDALVKGFASGKTKNVQYRKDQLIHLSYLLHENRSRFVESLAIDLKRPALETDFLEIDGTIAEVREAYTNVEKWSKPESPAFSLNWFSMNPKIRKEPKGVVLIIGPFNVPLWCLLGPLAGAIAAGNTVAIKPSEMTPMTADVIAELFPKYLDPEVVRVVKGGIPQTSKLLEYPWGHICYTGSQRVAKIIGVAAAQTLTPVTFELGGKSPVIVDTSADLKLAARRILWGKCANAGQLCVAPDYVLVLREVEEQFIRELQQVYTAFFGSDPAKSDSISRIVSPQHTLRIKNLVESTKGNILIGGQIDVNERYVAPTIVTDVPGDDSLMTDEIFGPVLPIISVDSLNQAIGFINSRDHPLVLYIFSEDKKVKEKVFSSTNSGGAVANDVVILPAAAGLPFGGIGASGFGYTTGKWGFNTFTHFRGTLDVPSWLDKVVLGSRFPPYTDKKLADLKKNLNDTLPLRPGTRPVTALKRRWGWWILLALLSAIGALRKKRFVAANICRAAGRKSIGRGGLSQSCDE</sequence>
<dbReference type="Proteomes" id="UP001497453">
    <property type="component" value="Chromosome 11"/>
</dbReference>
<dbReference type="InterPro" id="IPR012394">
    <property type="entry name" value="Aldehyde_DH_NAD(P)"/>
</dbReference>
<dbReference type="Pfam" id="PF00171">
    <property type="entry name" value="Aldedh"/>
    <property type="match status" value="1"/>
</dbReference>
<evidence type="ECO:0000313" key="8">
    <source>
        <dbReference type="Proteomes" id="UP001497453"/>
    </source>
</evidence>
<dbReference type="CDD" id="cd07135">
    <property type="entry name" value="ALDH_F14-YMR110C"/>
    <property type="match status" value="1"/>
</dbReference>
<protein>
    <recommendedName>
        <fullName evidence="3">Aldehyde dehydrogenase</fullName>
    </recommendedName>
</protein>
<dbReference type="InterPro" id="IPR016162">
    <property type="entry name" value="Ald_DH_N"/>
</dbReference>
<accession>A0ABP1CWA1</accession>
<dbReference type="InterPro" id="IPR015590">
    <property type="entry name" value="Aldehyde_DH_dom"/>
</dbReference>
<dbReference type="InterPro" id="IPR016163">
    <property type="entry name" value="Ald_DH_C"/>
</dbReference>